<protein>
    <submittedName>
        <fullName evidence="1">Uncharacterized protein</fullName>
    </submittedName>
</protein>
<evidence type="ECO:0000313" key="1">
    <source>
        <dbReference type="EMBL" id="JAI03165.1"/>
    </source>
</evidence>
<accession>A0A0E9XKG5</accession>
<dbReference type="AlphaFoldDB" id="A0A0E9XKG5"/>
<sequence length="46" mass="5616">MKNKHIGLRRVWKTWRGHLEKAYVLLFSNAHYCEDPYVAHMVFKKL</sequence>
<reference evidence="1" key="1">
    <citation type="submission" date="2014-11" db="EMBL/GenBank/DDBJ databases">
        <authorList>
            <person name="Amaro Gonzalez C."/>
        </authorList>
    </citation>
    <scope>NUCLEOTIDE SEQUENCE</scope>
</reference>
<proteinExistence type="predicted"/>
<dbReference type="EMBL" id="GBXM01005413">
    <property type="protein sequence ID" value="JAI03165.1"/>
    <property type="molecule type" value="Transcribed_RNA"/>
</dbReference>
<reference evidence="1" key="2">
    <citation type="journal article" date="2015" name="Fish Shellfish Immunol.">
        <title>Early steps in the European eel (Anguilla anguilla)-Vibrio vulnificus interaction in the gills: Role of the RtxA13 toxin.</title>
        <authorList>
            <person name="Callol A."/>
            <person name="Pajuelo D."/>
            <person name="Ebbesson L."/>
            <person name="Teles M."/>
            <person name="MacKenzie S."/>
            <person name="Amaro C."/>
        </authorList>
    </citation>
    <scope>NUCLEOTIDE SEQUENCE</scope>
</reference>
<name>A0A0E9XKG5_ANGAN</name>
<organism evidence="1">
    <name type="scientific">Anguilla anguilla</name>
    <name type="common">European freshwater eel</name>
    <name type="synonym">Muraena anguilla</name>
    <dbReference type="NCBI Taxonomy" id="7936"/>
    <lineage>
        <taxon>Eukaryota</taxon>
        <taxon>Metazoa</taxon>
        <taxon>Chordata</taxon>
        <taxon>Craniata</taxon>
        <taxon>Vertebrata</taxon>
        <taxon>Euteleostomi</taxon>
        <taxon>Actinopterygii</taxon>
        <taxon>Neopterygii</taxon>
        <taxon>Teleostei</taxon>
        <taxon>Anguilliformes</taxon>
        <taxon>Anguillidae</taxon>
        <taxon>Anguilla</taxon>
    </lineage>
</organism>